<protein>
    <recommendedName>
        <fullName evidence="4">BHLH domain-containing protein</fullName>
    </recommendedName>
</protein>
<comment type="caution">
    <text evidence="5">The sequence shown here is derived from an EMBL/GenBank/DDBJ whole genome shotgun (WGS) entry which is preliminary data.</text>
</comment>
<dbReference type="InterPro" id="IPR055478">
    <property type="entry name" value="DUF7050"/>
</dbReference>
<dbReference type="GO" id="GO:0046983">
    <property type="term" value="F:protein dimerization activity"/>
    <property type="evidence" value="ECO:0007669"/>
    <property type="project" value="InterPro"/>
</dbReference>
<name>A0A835III6_9MAGN</name>
<keyword evidence="1" id="KW-0805">Transcription regulation</keyword>
<dbReference type="InterPro" id="IPR055477">
    <property type="entry name" value="DUF7049"/>
</dbReference>
<dbReference type="EMBL" id="JADFTS010000003">
    <property type="protein sequence ID" value="KAF9617719.1"/>
    <property type="molecule type" value="Genomic_DNA"/>
</dbReference>
<dbReference type="OrthoDB" id="5778525at2759"/>
<dbReference type="SMART" id="SM00353">
    <property type="entry name" value="HLH"/>
    <property type="match status" value="1"/>
</dbReference>
<dbReference type="InterPro" id="IPR045239">
    <property type="entry name" value="bHLH95_bHLH"/>
</dbReference>
<evidence type="ECO:0000256" key="2">
    <source>
        <dbReference type="ARBA" id="ARBA00023163"/>
    </source>
</evidence>
<evidence type="ECO:0000256" key="3">
    <source>
        <dbReference type="SAM" id="MobiDB-lite"/>
    </source>
</evidence>
<feature type="compositionally biased region" description="Low complexity" evidence="3">
    <location>
        <begin position="147"/>
        <end position="167"/>
    </location>
</feature>
<dbReference type="PROSITE" id="PS50888">
    <property type="entry name" value="BHLH"/>
    <property type="match status" value="1"/>
</dbReference>
<dbReference type="InterPro" id="IPR044658">
    <property type="entry name" value="bHLH92/bHLH041-like"/>
</dbReference>
<evidence type="ECO:0000259" key="4">
    <source>
        <dbReference type="PROSITE" id="PS50888"/>
    </source>
</evidence>
<feature type="domain" description="BHLH" evidence="4">
    <location>
        <begin position="314"/>
        <end position="363"/>
    </location>
</feature>
<dbReference type="PANTHER" id="PTHR46665:SF1">
    <property type="entry name" value="SPERMATOGENESIS- AND OOGENESIS-SPECIFIC BASIC HELIX-LOOP-HELIX-CONTAINING PROTEIN 1"/>
    <property type="match status" value="1"/>
</dbReference>
<keyword evidence="6" id="KW-1185">Reference proteome</keyword>
<evidence type="ECO:0000313" key="6">
    <source>
        <dbReference type="Proteomes" id="UP000631114"/>
    </source>
</evidence>
<keyword evidence="2" id="KW-0804">Transcription</keyword>
<evidence type="ECO:0000256" key="1">
    <source>
        <dbReference type="ARBA" id="ARBA00023015"/>
    </source>
</evidence>
<proteinExistence type="predicted"/>
<dbReference type="Gene3D" id="4.10.280.10">
    <property type="entry name" value="Helix-loop-helix DNA-binding domain"/>
    <property type="match status" value="1"/>
</dbReference>
<dbReference type="Pfam" id="PF23132">
    <property type="entry name" value="DUF7049"/>
    <property type="match status" value="1"/>
</dbReference>
<dbReference type="CDD" id="cd11393">
    <property type="entry name" value="bHLH_AtbHLH_like"/>
    <property type="match status" value="1"/>
</dbReference>
<dbReference type="PANTHER" id="PTHR46665">
    <property type="entry name" value="TRANSCRIPTION FACTOR BHLH041-RELATED-RELATED"/>
    <property type="match status" value="1"/>
</dbReference>
<dbReference type="Pfam" id="PF00010">
    <property type="entry name" value="HLH"/>
    <property type="match status" value="1"/>
</dbReference>
<evidence type="ECO:0000313" key="5">
    <source>
        <dbReference type="EMBL" id="KAF9617719.1"/>
    </source>
</evidence>
<sequence>MDAVFCLDVEARSHFVKTLAQSIGCSYMCLWSYVPLLPDRLFSIDGWYKEESSSSSSSGSFTQTLFNAYRQTLHSIDNGFVPGLAFKEGIPYLELHELELRRRTSNEYQRRFYQEARIKVNMKMEINNWFQQFQSKELPLPPDQDKPSSSSSSLRSLSVGSPESSPLFLNMPSTSYTPEFIKGVQIEQPIRPTSTAMLPHQLPAMEVYNPLRTQYLNPESDNAAMARAMLAVMSSPSSSSSSYSQPIQTNIYNSHNASPKTGAFKEYTSSLGPNIPTKVNSGKQNMIKRAISIMRNIDLGWRQELAQGIPHQSSSQLHHKLSERKRREKLNESFQELRSLLPPGSKKDKASVLSSTLDYLSGLKNEVLELKKKNNLLEARALHAVGASEEAVTGSLNENFDVQIIQVSESTSQEQEIDLRVTIRGNCNIVDLIIDILEFLKLMKEVSLVFMNADAAGIQTSSTNRIILRLKLKESEWDRPAFQEAMTRIVADATI</sequence>
<dbReference type="InterPro" id="IPR011598">
    <property type="entry name" value="bHLH_dom"/>
</dbReference>
<reference evidence="5 6" key="1">
    <citation type="submission" date="2020-10" db="EMBL/GenBank/DDBJ databases">
        <title>The Coptis chinensis genome and diversification of protoberbering-type alkaloids.</title>
        <authorList>
            <person name="Wang B."/>
            <person name="Shu S."/>
            <person name="Song C."/>
            <person name="Liu Y."/>
        </authorList>
    </citation>
    <scope>NUCLEOTIDE SEQUENCE [LARGE SCALE GENOMIC DNA]</scope>
    <source>
        <strain evidence="5">HL-2020</strain>
        <tissue evidence="5">Leaf</tissue>
    </source>
</reference>
<dbReference type="SUPFAM" id="SSF47459">
    <property type="entry name" value="HLH, helix-loop-helix DNA-binding domain"/>
    <property type="match status" value="1"/>
</dbReference>
<organism evidence="5 6">
    <name type="scientific">Coptis chinensis</name>
    <dbReference type="NCBI Taxonomy" id="261450"/>
    <lineage>
        <taxon>Eukaryota</taxon>
        <taxon>Viridiplantae</taxon>
        <taxon>Streptophyta</taxon>
        <taxon>Embryophyta</taxon>
        <taxon>Tracheophyta</taxon>
        <taxon>Spermatophyta</taxon>
        <taxon>Magnoliopsida</taxon>
        <taxon>Ranunculales</taxon>
        <taxon>Ranunculaceae</taxon>
        <taxon>Coptidoideae</taxon>
        <taxon>Coptis</taxon>
    </lineage>
</organism>
<gene>
    <name evidence="5" type="ORF">IFM89_038219</name>
</gene>
<dbReference type="Proteomes" id="UP000631114">
    <property type="component" value="Unassembled WGS sequence"/>
</dbReference>
<accession>A0A835III6</accession>
<dbReference type="InterPro" id="IPR036638">
    <property type="entry name" value="HLH_DNA-bd_sf"/>
</dbReference>
<dbReference type="AlphaFoldDB" id="A0A835III6"/>
<dbReference type="Pfam" id="PF23133">
    <property type="entry name" value="DUF7050"/>
    <property type="match status" value="1"/>
</dbReference>
<feature type="region of interest" description="Disordered" evidence="3">
    <location>
        <begin position="137"/>
        <end position="168"/>
    </location>
</feature>